<dbReference type="Gene3D" id="2.60.40.10">
    <property type="entry name" value="Immunoglobulins"/>
    <property type="match status" value="2"/>
</dbReference>
<dbReference type="KEGG" id="ipa:Isop_3152"/>
<feature type="active site" description="Proton donor" evidence="10 11">
    <location>
        <position position="512"/>
    </location>
</feature>
<dbReference type="GO" id="GO:0003844">
    <property type="term" value="F:1,4-alpha-glucan branching enzyme activity"/>
    <property type="evidence" value="ECO:0007669"/>
    <property type="project" value="UniProtKB-UniRule"/>
</dbReference>
<evidence type="ECO:0000256" key="6">
    <source>
        <dbReference type="ARBA" id="ARBA00022676"/>
    </source>
</evidence>
<name>E8R3Y6_ISOPI</name>
<evidence type="ECO:0000256" key="10">
    <source>
        <dbReference type="HAMAP-Rule" id="MF_00685"/>
    </source>
</evidence>
<dbReference type="Pfam" id="PF00128">
    <property type="entry name" value="Alpha-amylase"/>
    <property type="match status" value="1"/>
</dbReference>
<dbReference type="GO" id="GO:0043169">
    <property type="term" value="F:cation binding"/>
    <property type="evidence" value="ECO:0007669"/>
    <property type="project" value="InterPro"/>
</dbReference>
<dbReference type="RefSeq" id="WP_013566004.1">
    <property type="nucleotide sequence ID" value="NC_014962.1"/>
</dbReference>
<evidence type="ECO:0000256" key="11">
    <source>
        <dbReference type="PIRSR" id="PIRSR000463-1"/>
    </source>
</evidence>
<accession>E8R3Y6</accession>
<dbReference type="OrthoDB" id="226102at2"/>
<dbReference type="FunFam" id="2.60.40.1180:FF:000002">
    <property type="entry name" value="1,4-alpha-glucan branching enzyme GlgB"/>
    <property type="match status" value="1"/>
</dbReference>
<evidence type="ECO:0000256" key="9">
    <source>
        <dbReference type="ARBA" id="ARBA00023277"/>
    </source>
</evidence>
<sequence>MSDFVASSSTSSVSPSPPSGPSLRVDSSQAASGSGSSRPSWSIAEADVQRLIHADHDDPFAVLGPHEAHLDGVPGWVVRAFLPTAREATVVLTTSPAPYQGPFEFPMTRVHPDGVYEVAFAGLEGRPRYRIRATDAEGRSWSQVDPYQFGRVLTDYDLYLLGEGTHYKNYEKMGAHIMEHEGVHGVHFAVWAPNARRVSVVGDFNQWDGRRLPMRRCGPTGIWEIFVPGLVQGDLYKFEIQSQFHGYLVEKSDPYGFYAEVRPKTASVVWDITRFQWNDQDWMAQRSEIQGLDRPISIYELHLGSWKRKVEEGGGFLTYRELADQLAEYLKEMGFTHIELMPITEHPFDGSWGYQTVGYFAPTSRHGTPDDFAYFVDKMHQAGIGVILDWVPAHFPRDLHGLGYFDGTHLYEHADPRLGEHRDWNTKIFNFGRNEVRNFLLGSALFWLERYHIDGLRVDAVASMLYLDYSRQPGEWLPNRFGGNENLEAIDFLKRLNELCHGHHPGILTFAEESTSWPGVSRPTYLGGLGFSLKWNMGWMNDTLSYFAKDPIHRKYHHGMLTFSLIYAFHENFVLPLSHDEVVHGKGSILDKMPGDLWQKFANVRLLYAYMFAHPGKKLLFMGNEIAQWREWSHAESLDWHLLEWASHRGVQTLVRDLNRLYRSLPALHEVDFDWRGFEWLELHDADNSVLAFLRRGRDPDDIVVCVCNFTPVPRHHYRVGVPSGGFYEEILNTDAALYGGGNVGNAGGVEAEFGEHAGRPFHLTITVPPLATVYFRIRRG</sequence>
<dbReference type="UniPathway" id="UPA00164"/>
<evidence type="ECO:0000313" key="15">
    <source>
        <dbReference type="Proteomes" id="UP000008631"/>
    </source>
</evidence>
<keyword evidence="7 10" id="KW-0808">Transferase</keyword>
<dbReference type="InterPro" id="IPR044143">
    <property type="entry name" value="GlgB_N_E_set_prok"/>
</dbReference>
<evidence type="ECO:0000256" key="1">
    <source>
        <dbReference type="ARBA" id="ARBA00000826"/>
    </source>
</evidence>
<dbReference type="NCBIfam" id="TIGR01515">
    <property type="entry name" value="branching_enzym"/>
    <property type="match status" value="1"/>
</dbReference>
<comment type="function">
    <text evidence="2 10">Catalyzes the formation of the alpha-1,6-glucosidic linkages in glycogen by scission of a 1,4-alpha-linked oligosaccharide from growing alpha-1,4-glucan chains and the subsequent attachment of the oligosaccharide to the alpha-1,6 position.</text>
</comment>
<dbReference type="Gene3D" id="3.20.20.80">
    <property type="entry name" value="Glycosidases"/>
    <property type="match status" value="1"/>
</dbReference>
<dbReference type="SUPFAM" id="SSF81296">
    <property type="entry name" value="E set domains"/>
    <property type="match status" value="2"/>
</dbReference>
<dbReference type="InterPro" id="IPR004193">
    <property type="entry name" value="Glyco_hydro_13_N"/>
</dbReference>
<proteinExistence type="inferred from homology"/>
<dbReference type="SUPFAM" id="SSF51011">
    <property type="entry name" value="Glycosyl hydrolase domain"/>
    <property type="match status" value="1"/>
</dbReference>
<dbReference type="STRING" id="575540.Isop_3152"/>
<dbReference type="NCBIfam" id="NF008967">
    <property type="entry name" value="PRK12313.1"/>
    <property type="match status" value="1"/>
</dbReference>
<feature type="domain" description="Glycosyl hydrolase family 13 catalytic" evidence="13">
    <location>
        <begin position="300"/>
        <end position="660"/>
    </location>
</feature>
<evidence type="ECO:0000256" key="5">
    <source>
        <dbReference type="ARBA" id="ARBA00022600"/>
    </source>
</evidence>
<dbReference type="SUPFAM" id="SSF51445">
    <property type="entry name" value="(Trans)glycosidases"/>
    <property type="match status" value="1"/>
</dbReference>
<feature type="active site" description="Nucleophile" evidence="10 11">
    <location>
        <position position="459"/>
    </location>
</feature>
<dbReference type="GO" id="GO:0005829">
    <property type="term" value="C:cytosol"/>
    <property type="evidence" value="ECO:0007669"/>
    <property type="project" value="TreeGrafter"/>
</dbReference>
<dbReference type="AlphaFoldDB" id="E8R3Y6"/>
<evidence type="ECO:0000256" key="12">
    <source>
        <dbReference type="SAM" id="MobiDB-lite"/>
    </source>
</evidence>
<reference evidence="14 15" key="1">
    <citation type="journal article" date="2011" name="Stand. Genomic Sci.">
        <title>Complete genome sequence of Isosphaera pallida type strain (IS1B).</title>
        <authorList>
            <consortium name="US DOE Joint Genome Institute (JGI-PGF)"/>
            <person name="Goker M."/>
            <person name="Cleland D."/>
            <person name="Saunders E."/>
            <person name="Lapidus A."/>
            <person name="Nolan M."/>
            <person name="Lucas S."/>
            <person name="Hammon N."/>
            <person name="Deshpande S."/>
            <person name="Cheng J.F."/>
            <person name="Tapia R."/>
            <person name="Han C."/>
            <person name="Goodwin L."/>
            <person name="Pitluck S."/>
            <person name="Liolios K."/>
            <person name="Pagani I."/>
            <person name="Ivanova N."/>
            <person name="Mavromatis K."/>
            <person name="Pati A."/>
            <person name="Chen A."/>
            <person name="Palaniappan K."/>
            <person name="Land M."/>
            <person name="Hauser L."/>
            <person name="Chang Y.J."/>
            <person name="Jeffries C.D."/>
            <person name="Detter J.C."/>
            <person name="Beck B."/>
            <person name="Woyke T."/>
            <person name="Bristow J."/>
            <person name="Eisen J.A."/>
            <person name="Markowitz V."/>
            <person name="Hugenholtz P."/>
            <person name="Kyrpides N.C."/>
            <person name="Klenk H.P."/>
        </authorList>
    </citation>
    <scope>NUCLEOTIDE SEQUENCE [LARGE SCALE GENOMIC DNA]</scope>
    <source>
        <strain evidence="15">ATCC 43644 / DSM 9630 / IS1B</strain>
    </source>
</reference>
<dbReference type="EC" id="2.4.1.18" evidence="10"/>
<dbReference type="GO" id="GO:0004553">
    <property type="term" value="F:hydrolase activity, hydrolyzing O-glycosyl compounds"/>
    <property type="evidence" value="ECO:0007669"/>
    <property type="project" value="InterPro"/>
</dbReference>
<dbReference type="GO" id="GO:0005978">
    <property type="term" value="P:glycogen biosynthetic process"/>
    <property type="evidence" value="ECO:0007669"/>
    <property type="project" value="UniProtKB-UniRule"/>
</dbReference>
<dbReference type="PANTHER" id="PTHR43651">
    <property type="entry name" value="1,4-ALPHA-GLUCAN-BRANCHING ENZYME"/>
    <property type="match status" value="1"/>
</dbReference>
<evidence type="ECO:0000256" key="2">
    <source>
        <dbReference type="ARBA" id="ARBA00002953"/>
    </source>
</evidence>
<keyword evidence="8 10" id="KW-0320">Glycogen biosynthesis</keyword>
<gene>
    <name evidence="10" type="primary">glgB</name>
    <name evidence="14" type="ordered locus">Isop_3152</name>
</gene>
<dbReference type="Pfam" id="PF02806">
    <property type="entry name" value="Alpha-amylase_C"/>
    <property type="match status" value="1"/>
</dbReference>
<evidence type="ECO:0000256" key="8">
    <source>
        <dbReference type="ARBA" id="ARBA00023056"/>
    </source>
</evidence>
<dbReference type="Pfam" id="PF02922">
    <property type="entry name" value="CBM_48"/>
    <property type="match status" value="1"/>
</dbReference>
<dbReference type="InterPro" id="IPR006047">
    <property type="entry name" value="GH13_cat_dom"/>
</dbReference>
<dbReference type="FunCoup" id="E8R3Y6">
    <property type="interactions" value="422"/>
</dbReference>
<dbReference type="InterPro" id="IPR014756">
    <property type="entry name" value="Ig_E-set"/>
</dbReference>
<feature type="region of interest" description="Disordered" evidence="12">
    <location>
        <begin position="1"/>
        <end position="41"/>
    </location>
</feature>
<dbReference type="EMBL" id="CP002353">
    <property type="protein sequence ID" value="ADV63716.1"/>
    <property type="molecule type" value="Genomic_DNA"/>
</dbReference>
<dbReference type="PIRSF" id="PIRSF000463">
    <property type="entry name" value="GlgB"/>
    <property type="match status" value="1"/>
</dbReference>
<dbReference type="PANTHER" id="PTHR43651:SF3">
    <property type="entry name" value="1,4-ALPHA-GLUCAN-BRANCHING ENZYME"/>
    <property type="match status" value="1"/>
</dbReference>
<dbReference type="InterPro" id="IPR037439">
    <property type="entry name" value="Branching_enzy"/>
</dbReference>
<dbReference type="eggNOG" id="COG0296">
    <property type="taxonomic scope" value="Bacteria"/>
</dbReference>
<evidence type="ECO:0000256" key="7">
    <source>
        <dbReference type="ARBA" id="ARBA00022679"/>
    </source>
</evidence>
<dbReference type="InterPro" id="IPR017853">
    <property type="entry name" value="GH"/>
</dbReference>
<keyword evidence="5 10" id="KW-0321">Glycogen metabolism</keyword>
<organism evidence="14 15">
    <name type="scientific">Isosphaera pallida (strain ATCC 43644 / DSM 9630 / IS1B)</name>
    <dbReference type="NCBI Taxonomy" id="575540"/>
    <lineage>
        <taxon>Bacteria</taxon>
        <taxon>Pseudomonadati</taxon>
        <taxon>Planctomycetota</taxon>
        <taxon>Planctomycetia</taxon>
        <taxon>Isosphaerales</taxon>
        <taxon>Isosphaeraceae</taxon>
        <taxon>Isosphaera</taxon>
    </lineage>
</organism>
<evidence type="ECO:0000256" key="4">
    <source>
        <dbReference type="ARBA" id="ARBA00009000"/>
    </source>
</evidence>
<evidence type="ECO:0000259" key="13">
    <source>
        <dbReference type="SMART" id="SM00642"/>
    </source>
</evidence>
<dbReference type="Pfam" id="PF22019">
    <property type="entry name" value="GlgB_N"/>
    <property type="match status" value="1"/>
</dbReference>
<comment type="catalytic activity">
    <reaction evidence="1 10">
        <text>Transfers a segment of a (1-&gt;4)-alpha-D-glucan chain to a primary hydroxy group in a similar glucan chain.</text>
        <dbReference type="EC" id="2.4.1.18"/>
    </reaction>
</comment>
<dbReference type="HAMAP" id="MF_00685">
    <property type="entry name" value="GlgB"/>
    <property type="match status" value="1"/>
</dbReference>
<dbReference type="SMART" id="SM00642">
    <property type="entry name" value="Aamy"/>
    <property type="match status" value="1"/>
</dbReference>
<dbReference type="InterPro" id="IPR054169">
    <property type="entry name" value="GlgB_N"/>
</dbReference>
<dbReference type="CDD" id="cd02855">
    <property type="entry name" value="E_set_GBE_prok_N"/>
    <property type="match status" value="1"/>
</dbReference>
<comment type="pathway">
    <text evidence="3 10">Glycan biosynthesis; glycogen biosynthesis.</text>
</comment>
<evidence type="ECO:0000256" key="3">
    <source>
        <dbReference type="ARBA" id="ARBA00004964"/>
    </source>
</evidence>
<dbReference type="FunFam" id="3.20.20.80:FF:000003">
    <property type="entry name" value="1,4-alpha-glucan branching enzyme GlgB"/>
    <property type="match status" value="1"/>
</dbReference>
<keyword evidence="9 10" id="KW-0119">Carbohydrate metabolism</keyword>
<dbReference type="InParanoid" id="E8R3Y6"/>
<comment type="subunit">
    <text evidence="10">Monomer.</text>
</comment>
<dbReference type="FunFam" id="2.60.40.10:FF:000169">
    <property type="entry name" value="1,4-alpha-glucan branching enzyme GlgB"/>
    <property type="match status" value="1"/>
</dbReference>
<dbReference type="CDD" id="cd11322">
    <property type="entry name" value="AmyAc_Glg_BE"/>
    <property type="match status" value="1"/>
</dbReference>
<dbReference type="InterPro" id="IPR013783">
    <property type="entry name" value="Ig-like_fold"/>
</dbReference>
<dbReference type="Proteomes" id="UP000008631">
    <property type="component" value="Chromosome"/>
</dbReference>
<dbReference type="Gene3D" id="2.60.40.1180">
    <property type="entry name" value="Golgi alpha-mannosidase II"/>
    <property type="match status" value="1"/>
</dbReference>
<keyword evidence="15" id="KW-1185">Reference proteome</keyword>
<dbReference type="InterPro" id="IPR006048">
    <property type="entry name" value="A-amylase/branching_C"/>
</dbReference>
<feature type="compositionally biased region" description="Low complexity" evidence="12">
    <location>
        <begin position="27"/>
        <end position="41"/>
    </location>
</feature>
<protein>
    <recommendedName>
        <fullName evidence="10">1,4-alpha-glucan branching enzyme GlgB</fullName>
        <ecNumber evidence="10">2.4.1.18</ecNumber>
    </recommendedName>
    <alternativeName>
        <fullName evidence="10">1,4-alpha-D-glucan:1,4-alpha-D-glucan 6-glucosyl-transferase</fullName>
    </alternativeName>
    <alternativeName>
        <fullName evidence="10">Alpha-(1-&gt;4)-glucan branching enzyme</fullName>
    </alternativeName>
    <alternativeName>
        <fullName evidence="10">Glycogen branching enzyme</fullName>
        <shortName evidence="10">BE</shortName>
    </alternativeName>
</protein>
<comment type="similarity">
    <text evidence="4 10">Belongs to the glycosyl hydrolase 13 family. GlgB subfamily.</text>
</comment>
<keyword evidence="6 10" id="KW-0328">Glycosyltransferase</keyword>
<dbReference type="NCBIfam" id="NF003811">
    <property type="entry name" value="PRK05402.1"/>
    <property type="match status" value="1"/>
</dbReference>
<dbReference type="HOGENOM" id="CLU_004245_3_2_0"/>
<evidence type="ECO:0000313" key="14">
    <source>
        <dbReference type="EMBL" id="ADV63716.1"/>
    </source>
</evidence>
<dbReference type="InterPro" id="IPR006407">
    <property type="entry name" value="GlgB"/>
</dbReference>
<dbReference type="InterPro" id="IPR013780">
    <property type="entry name" value="Glyco_hydro_b"/>
</dbReference>